<reference evidence="2" key="1">
    <citation type="submission" date="2021-02" db="EMBL/GenBank/DDBJ databases">
        <authorList>
            <person name="Nowell W R."/>
        </authorList>
    </citation>
    <scope>NUCLEOTIDE SEQUENCE</scope>
</reference>
<proteinExistence type="predicted"/>
<sequence>MTTTALIAKQYIEWLWQSNALPFCLAEPAEWQKYTDVETEIIEEAFQQGLPEALLDDYHIVFARSMQISNNDEKKQRPVKRVVDRNKDEREKRVRAERFLEDSVLPSNSFINWQIEPTTPDFVQEACSHYGVRWEKGITCQSVLEMWIEKAAEGFIIEAKKVGKQREGEWMAKRLLEQKNGSKQQVEQLCVKLYCMGSFLYRKLNETMRLQGDFAFETLWKSRVPTLGPFAVLLNSAMNFTPTNMIVYRGATMTNEQIEQFRLCVVSERKIQLPAFTSTTLNPSVAEFFGSNVLFVIDLEKDTGSLDMSPYSNYPDEQELLIFDGFPAKVTSCHFNEIANKWIIKLWGLRSSDL</sequence>
<feature type="domain" description="WWE" evidence="1">
    <location>
        <begin position="1"/>
        <end position="81"/>
    </location>
</feature>
<dbReference type="Gene3D" id="3.90.176.10">
    <property type="entry name" value="Toxin ADP-ribosyltransferase, Chain A, domain 1"/>
    <property type="match status" value="1"/>
</dbReference>
<dbReference type="SUPFAM" id="SSF56399">
    <property type="entry name" value="ADP-ribosylation"/>
    <property type="match status" value="1"/>
</dbReference>
<evidence type="ECO:0000259" key="1">
    <source>
        <dbReference type="PROSITE" id="PS50918"/>
    </source>
</evidence>
<dbReference type="Pfam" id="PF03496">
    <property type="entry name" value="ADPrib_exo_Tox"/>
    <property type="match status" value="1"/>
</dbReference>
<dbReference type="InterPro" id="IPR004170">
    <property type="entry name" value="WWE_dom"/>
</dbReference>
<evidence type="ECO:0000313" key="3">
    <source>
        <dbReference type="Proteomes" id="UP000663825"/>
    </source>
</evidence>
<dbReference type="OrthoDB" id="423533at2759"/>
<dbReference type="AlphaFoldDB" id="A0A817KLF4"/>
<protein>
    <recommendedName>
        <fullName evidence="1">WWE domain-containing protein</fullName>
    </recommendedName>
</protein>
<accession>A0A817KLF4</accession>
<name>A0A817KLF4_9BILA</name>
<dbReference type="InterPro" id="IPR037197">
    <property type="entry name" value="WWE_dom_sf"/>
</dbReference>
<dbReference type="Pfam" id="PF02825">
    <property type="entry name" value="WWE"/>
    <property type="match status" value="1"/>
</dbReference>
<organism evidence="2 3">
    <name type="scientific">Rotaria socialis</name>
    <dbReference type="NCBI Taxonomy" id="392032"/>
    <lineage>
        <taxon>Eukaryota</taxon>
        <taxon>Metazoa</taxon>
        <taxon>Spiralia</taxon>
        <taxon>Gnathifera</taxon>
        <taxon>Rotifera</taxon>
        <taxon>Eurotatoria</taxon>
        <taxon>Bdelloidea</taxon>
        <taxon>Philodinida</taxon>
        <taxon>Philodinidae</taxon>
        <taxon>Rotaria</taxon>
    </lineage>
</organism>
<dbReference type="PROSITE" id="PS50918">
    <property type="entry name" value="WWE"/>
    <property type="match status" value="1"/>
</dbReference>
<comment type="caution">
    <text evidence="2">The sequence shown here is derived from an EMBL/GenBank/DDBJ whole genome shotgun (WGS) entry which is preliminary data.</text>
</comment>
<dbReference type="Gene3D" id="3.30.720.50">
    <property type="match status" value="1"/>
</dbReference>
<evidence type="ECO:0000313" key="2">
    <source>
        <dbReference type="EMBL" id="CAF2991520.1"/>
    </source>
</evidence>
<dbReference type="Proteomes" id="UP000663825">
    <property type="component" value="Unassembled WGS sequence"/>
</dbReference>
<dbReference type="SUPFAM" id="SSF117839">
    <property type="entry name" value="WWE domain"/>
    <property type="match status" value="1"/>
</dbReference>
<dbReference type="GO" id="GO:0005576">
    <property type="term" value="C:extracellular region"/>
    <property type="evidence" value="ECO:0007669"/>
    <property type="project" value="InterPro"/>
</dbReference>
<gene>
    <name evidence="2" type="ORF">TIS948_LOCUS986</name>
</gene>
<dbReference type="PROSITE" id="PS51996">
    <property type="entry name" value="TR_MART"/>
    <property type="match status" value="1"/>
</dbReference>
<dbReference type="InterPro" id="IPR003540">
    <property type="entry name" value="ADP-ribosyltransferase"/>
</dbReference>
<dbReference type="EMBL" id="CAJNXB010000027">
    <property type="protein sequence ID" value="CAF2991520.1"/>
    <property type="molecule type" value="Genomic_DNA"/>
</dbReference>